<reference evidence="3" key="1">
    <citation type="submission" date="2017-11" db="EMBL/GenBank/DDBJ databases">
        <title>Phenotypic and genomic properties of facultatively anaerobic sulfur-reducing natronoarchaea from hypersaline soda lakes.</title>
        <authorList>
            <person name="Sorokin D.Y."/>
            <person name="Kublanov I.V."/>
            <person name="Roman P."/>
            <person name="Sinninghe Damste J.S."/>
            <person name="Golyshin P.N."/>
            <person name="Rojo D."/>
            <person name="Ciordia S."/>
            <person name="Mena M.D.C."/>
            <person name="Ferrer M."/>
            <person name="Messina E."/>
            <person name="Smedile F."/>
            <person name="La Spada G."/>
            <person name="La Cono V."/>
            <person name="Yakimov M.M."/>
        </authorList>
    </citation>
    <scope>NUCLEOTIDE SEQUENCE [LARGE SCALE GENOMIC DNA]</scope>
    <source>
        <strain evidence="3">AArc-Sl</strain>
    </source>
</reference>
<organism evidence="2 3">
    <name type="scientific">Halalkaliarchaeum desulfuricum</name>
    <dbReference type="NCBI Taxonomy" id="2055893"/>
    <lineage>
        <taxon>Archaea</taxon>
        <taxon>Methanobacteriati</taxon>
        <taxon>Methanobacteriota</taxon>
        <taxon>Stenosarchaea group</taxon>
        <taxon>Halobacteria</taxon>
        <taxon>Halobacteriales</taxon>
        <taxon>Haloferacaceae</taxon>
        <taxon>Halalkaliarchaeum</taxon>
    </lineage>
</organism>
<gene>
    <name evidence="2" type="ORF">AArcSl_0192</name>
</gene>
<feature type="transmembrane region" description="Helical" evidence="1">
    <location>
        <begin position="106"/>
        <end position="132"/>
    </location>
</feature>
<dbReference type="Pfam" id="PF11255">
    <property type="entry name" value="DUF3054"/>
    <property type="match status" value="1"/>
</dbReference>
<evidence type="ECO:0000313" key="3">
    <source>
        <dbReference type="Proteomes" id="UP000263012"/>
    </source>
</evidence>
<keyword evidence="3" id="KW-1185">Reference proteome</keyword>
<sequence>MDIASLLEERIDPGTLPIAVGDIVFLLAFLTIGALQHNPGDYLVENPLVWAGIVAPFLIGWIAVSPLVGAYSPGAGESAKSSIPLAVRSWILAAVVGMALRASPLFAGGFAVVFAAIMLVGGALFLGGWRYLYFKLFG</sequence>
<proteinExistence type="predicted"/>
<evidence type="ECO:0000256" key="1">
    <source>
        <dbReference type="SAM" id="Phobius"/>
    </source>
</evidence>
<dbReference type="GeneID" id="37876527"/>
<dbReference type="RefSeq" id="WP_119813845.1">
    <property type="nucleotide sequence ID" value="NZ_CP025066.1"/>
</dbReference>
<dbReference type="Proteomes" id="UP000263012">
    <property type="component" value="Chromosome"/>
</dbReference>
<accession>A0A343TFH5</accession>
<dbReference type="KEGG" id="hdf:AArcSl_0192"/>
<protein>
    <recommendedName>
        <fullName evidence="4">DUF3054 domain-containing protein</fullName>
    </recommendedName>
</protein>
<feature type="transmembrane region" description="Helical" evidence="1">
    <location>
        <begin position="83"/>
        <end position="100"/>
    </location>
</feature>
<dbReference type="EMBL" id="CP025066">
    <property type="protein sequence ID" value="AUX07847.1"/>
    <property type="molecule type" value="Genomic_DNA"/>
</dbReference>
<keyword evidence="1" id="KW-0472">Membrane</keyword>
<evidence type="ECO:0008006" key="4">
    <source>
        <dbReference type="Google" id="ProtNLM"/>
    </source>
</evidence>
<name>A0A343TFH5_9EURY</name>
<keyword evidence="1" id="KW-1133">Transmembrane helix</keyword>
<dbReference type="InterPro" id="IPR021414">
    <property type="entry name" value="DUF3054"/>
</dbReference>
<keyword evidence="1" id="KW-0812">Transmembrane</keyword>
<feature type="transmembrane region" description="Helical" evidence="1">
    <location>
        <begin position="48"/>
        <end position="71"/>
    </location>
</feature>
<dbReference type="AlphaFoldDB" id="A0A343TFH5"/>
<evidence type="ECO:0000313" key="2">
    <source>
        <dbReference type="EMBL" id="AUX07847.1"/>
    </source>
</evidence>
<dbReference type="OrthoDB" id="177006at2157"/>
<feature type="transmembrane region" description="Helical" evidence="1">
    <location>
        <begin position="16"/>
        <end position="36"/>
    </location>
</feature>